<evidence type="ECO:0000313" key="7">
    <source>
        <dbReference type="EMBL" id="ADD37976.1"/>
    </source>
</evidence>
<dbReference type="InterPro" id="IPR003016">
    <property type="entry name" value="2-oxoA_DH_lipoyl-BS"/>
</dbReference>
<dbReference type="PANTHER" id="PTHR11715:SF3">
    <property type="entry name" value="GLYCINE CLEAVAGE SYSTEM H PROTEIN-RELATED"/>
    <property type="match status" value="1"/>
</dbReference>
<reference evidence="8" key="2">
    <citation type="submission" date="2021-02" db="EMBL/GenBank/DDBJ databases">
        <authorList>
            <person name="Bekaert M."/>
        </authorList>
    </citation>
    <scope>NUCLEOTIDE SEQUENCE</scope>
    <source>
        <strain evidence="8">IoA-00</strain>
    </source>
</reference>
<dbReference type="AlphaFoldDB" id="D3PHE0"/>
<dbReference type="InterPro" id="IPR002930">
    <property type="entry name" value="GCV_H"/>
</dbReference>
<keyword evidence="3 5" id="KW-0809">Transit peptide</keyword>
<dbReference type="CDD" id="cd06848">
    <property type="entry name" value="GCS_H"/>
    <property type="match status" value="1"/>
</dbReference>
<keyword evidence="2 4" id="KW-0450">Lipoyl</keyword>
<gene>
    <name evidence="7" type="primary">GCSH</name>
    <name evidence="8" type="ORF">LSAA_4839</name>
</gene>
<evidence type="ECO:0000256" key="1">
    <source>
        <dbReference type="ARBA" id="ARBA00009249"/>
    </source>
</evidence>
<evidence type="ECO:0000313" key="8">
    <source>
        <dbReference type="EMBL" id="CAF2848381.1"/>
    </source>
</evidence>
<dbReference type="NCBIfam" id="TIGR00527">
    <property type="entry name" value="gcvH"/>
    <property type="match status" value="1"/>
</dbReference>
<reference evidence="7" key="1">
    <citation type="submission" date="2010-03" db="EMBL/GenBank/DDBJ databases">
        <title>Atlantic Lepeophtheirus salmonis ESTs and full-length cDNAs.</title>
        <authorList>
            <person name="Yasuike M."/>
            <person name="von Schalburg K."/>
            <person name="Cooper G."/>
            <person name="Leong J."/>
            <person name="Nilsen F."/>
            <person name="Jones S.R.M."/>
            <person name="Koop B.F."/>
        </authorList>
    </citation>
    <scope>NUCLEOTIDE SEQUENCE</scope>
    <source>
        <strain evidence="7">Atlantic form</strain>
        <tissue evidence="7">Mixed tissue</tissue>
    </source>
</reference>
<feature type="domain" description="Lipoyl-binding" evidence="6">
    <location>
        <begin position="42"/>
        <end position="124"/>
    </location>
</feature>
<keyword evidence="9" id="KW-1185">Reference proteome</keyword>
<dbReference type="GO" id="GO:0009249">
    <property type="term" value="P:protein lipoylation"/>
    <property type="evidence" value="ECO:0007669"/>
    <property type="project" value="TreeGrafter"/>
</dbReference>
<comment type="similarity">
    <text evidence="1 5">Belongs to the GcvH family.</text>
</comment>
<organism evidence="7">
    <name type="scientific">Lepeophtheirus salmonis</name>
    <name type="common">Salmon louse</name>
    <name type="synonym">Caligus salmonis</name>
    <dbReference type="NCBI Taxonomy" id="72036"/>
    <lineage>
        <taxon>Eukaryota</taxon>
        <taxon>Metazoa</taxon>
        <taxon>Ecdysozoa</taxon>
        <taxon>Arthropoda</taxon>
        <taxon>Crustacea</taxon>
        <taxon>Multicrustacea</taxon>
        <taxon>Hexanauplia</taxon>
        <taxon>Copepoda</taxon>
        <taxon>Siphonostomatoida</taxon>
        <taxon>Caligidae</taxon>
        <taxon>Lepeophtheirus</taxon>
    </lineage>
</organism>
<dbReference type="InterPro" id="IPR017453">
    <property type="entry name" value="GCV_H_sub"/>
</dbReference>
<dbReference type="OMA" id="KEHEWIR"/>
<evidence type="ECO:0000313" key="9">
    <source>
        <dbReference type="Proteomes" id="UP000675881"/>
    </source>
</evidence>
<evidence type="ECO:0000256" key="5">
    <source>
        <dbReference type="RuleBase" id="RU364055"/>
    </source>
</evidence>
<evidence type="ECO:0000259" key="6">
    <source>
        <dbReference type="PROSITE" id="PS50968"/>
    </source>
</evidence>
<dbReference type="SUPFAM" id="SSF51230">
    <property type="entry name" value="Single hybrid motif"/>
    <property type="match status" value="1"/>
</dbReference>
<name>D3PHE0_LEPSM</name>
<comment type="cofactor">
    <cofactor evidence="5">
        <name>(R)-lipoate</name>
        <dbReference type="ChEBI" id="CHEBI:83088"/>
    </cofactor>
    <text evidence="5">Binds 1 lipoyl cofactor covalently.</text>
</comment>
<evidence type="ECO:0000256" key="4">
    <source>
        <dbReference type="PIRSR" id="PIRSR617453-50"/>
    </source>
</evidence>
<keyword evidence="5" id="KW-0496">Mitochondrion</keyword>
<dbReference type="Pfam" id="PF01597">
    <property type="entry name" value="GCV_H"/>
    <property type="match status" value="1"/>
</dbReference>
<comment type="subunit">
    <text evidence="5">The glycine cleavage system is composed of four proteins: P, T, L and H.</text>
</comment>
<dbReference type="PANTHER" id="PTHR11715">
    <property type="entry name" value="GLYCINE CLEAVAGE SYSTEM H PROTEIN"/>
    <property type="match status" value="1"/>
</dbReference>
<feature type="modified residue" description="N6-lipoyllysine" evidence="4">
    <location>
        <position position="83"/>
    </location>
</feature>
<protein>
    <recommendedName>
        <fullName evidence="5">Glycine cleavage system H protein</fullName>
    </recommendedName>
</protein>
<proteinExistence type="evidence at transcript level"/>
<dbReference type="PROSITE" id="PS50968">
    <property type="entry name" value="BIOTINYL_LIPOYL"/>
    <property type="match status" value="1"/>
</dbReference>
<comment type="function">
    <text evidence="5">The H protein shuttles the methylamine group of glycine from the P protein to the T protein.</text>
</comment>
<evidence type="ECO:0000256" key="2">
    <source>
        <dbReference type="ARBA" id="ARBA00022823"/>
    </source>
</evidence>
<dbReference type="Gene3D" id="2.40.50.100">
    <property type="match status" value="1"/>
</dbReference>
<dbReference type="InterPro" id="IPR033753">
    <property type="entry name" value="GCV_H/Fam206"/>
</dbReference>
<dbReference type="NCBIfam" id="NF002270">
    <property type="entry name" value="PRK01202.1"/>
    <property type="match status" value="1"/>
</dbReference>
<sequence length="153" mass="16773">MRGLATLWKGVSRSFSVSSRLSQPLFFSEKHEWVDYDSGSDVATVGITDYAQAALGDIVYVQLPESDTKIKMGEECGALESVKAASELYSPISGIVVDKNVAVEDAPALINTSPEMDGWLFKLKIDATSTGDVKKLMTQDEYKKFLESQEADH</sequence>
<dbReference type="OrthoDB" id="10264154at2759"/>
<dbReference type="EMBL" id="HG994593">
    <property type="protein sequence ID" value="CAF2848381.1"/>
    <property type="molecule type" value="Genomic_DNA"/>
</dbReference>
<dbReference type="Proteomes" id="UP000675881">
    <property type="component" value="Chromosome 14"/>
</dbReference>
<comment type="subcellular location">
    <subcellularLocation>
        <location evidence="5">Mitochondrion</location>
    </subcellularLocation>
</comment>
<dbReference type="HAMAP" id="MF_00272">
    <property type="entry name" value="GcvH"/>
    <property type="match status" value="1"/>
</dbReference>
<dbReference type="GO" id="GO:0005960">
    <property type="term" value="C:glycine cleavage complex"/>
    <property type="evidence" value="ECO:0007669"/>
    <property type="project" value="UniProtKB-UniRule"/>
</dbReference>
<dbReference type="PROSITE" id="PS00189">
    <property type="entry name" value="LIPOYL"/>
    <property type="match status" value="1"/>
</dbReference>
<dbReference type="GO" id="GO:0019464">
    <property type="term" value="P:glycine decarboxylation via glycine cleavage system"/>
    <property type="evidence" value="ECO:0007669"/>
    <property type="project" value="UniProtKB-UniRule"/>
</dbReference>
<dbReference type="GO" id="GO:0005739">
    <property type="term" value="C:mitochondrion"/>
    <property type="evidence" value="ECO:0007669"/>
    <property type="project" value="UniProtKB-SubCell"/>
</dbReference>
<accession>D3PHE0</accession>
<dbReference type="EMBL" id="BT121046">
    <property type="protein sequence ID" value="ADD37976.1"/>
    <property type="molecule type" value="mRNA"/>
</dbReference>
<evidence type="ECO:0000256" key="3">
    <source>
        <dbReference type="ARBA" id="ARBA00022946"/>
    </source>
</evidence>
<dbReference type="InterPro" id="IPR011053">
    <property type="entry name" value="Single_hybrid_motif"/>
</dbReference>
<dbReference type="InterPro" id="IPR000089">
    <property type="entry name" value="Biotin_lipoyl"/>
</dbReference>